<evidence type="ECO:0000313" key="4">
    <source>
        <dbReference type="Proteomes" id="UP001555826"/>
    </source>
</evidence>
<dbReference type="EMBL" id="JBFNQN010000002">
    <property type="protein sequence ID" value="MEW9263656.1"/>
    <property type="molecule type" value="Genomic_DNA"/>
</dbReference>
<keyword evidence="4" id="KW-1185">Reference proteome</keyword>
<reference evidence="3 4" key="1">
    <citation type="submission" date="2024-07" db="EMBL/GenBank/DDBJ databases">
        <authorList>
            <person name="Thanompreechachai J."/>
            <person name="Duangmal K."/>
        </authorList>
    </citation>
    <scope>NUCLEOTIDE SEQUENCE [LARGE SCALE GENOMIC DNA]</scope>
    <source>
        <strain evidence="3 4">KCTC 19886</strain>
    </source>
</reference>
<organism evidence="3 4">
    <name type="scientific">Kineococcus endophyticus</name>
    <dbReference type="NCBI Taxonomy" id="1181883"/>
    <lineage>
        <taxon>Bacteria</taxon>
        <taxon>Bacillati</taxon>
        <taxon>Actinomycetota</taxon>
        <taxon>Actinomycetes</taxon>
        <taxon>Kineosporiales</taxon>
        <taxon>Kineosporiaceae</taxon>
        <taxon>Kineococcus</taxon>
    </lineage>
</organism>
<sequence>MSEPVQDPTPEAPEREEEREGTAFVQVTRRRAPRFRSFALTGLLLAFVVSGAIAITTPPSDGYSQQALFGYLFCSLGLVFVLLGALVAVLADRRTGTRAQPRRRSRKRPGV</sequence>
<accession>A0ABV3P217</accession>
<evidence type="ECO:0000256" key="1">
    <source>
        <dbReference type="SAM" id="MobiDB-lite"/>
    </source>
</evidence>
<feature type="transmembrane region" description="Helical" evidence="2">
    <location>
        <begin position="38"/>
        <end position="56"/>
    </location>
</feature>
<name>A0ABV3P217_9ACTN</name>
<evidence type="ECO:0000256" key="2">
    <source>
        <dbReference type="SAM" id="Phobius"/>
    </source>
</evidence>
<keyword evidence="2" id="KW-1133">Transmembrane helix</keyword>
<feature type="region of interest" description="Disordered" evidence="1">
    <location>
        <begin position="1"/>
        <end position="25"/>
    </location>
</feature>
<feature type="transmembrane region" description="Helical" evidence="2">
    <location>
        <begin position="68"/>
        <end position="91"/>
    </location>
</feature>
<dbReference type="RefSeq" id="WP_367636261.1">
    <property type="nucleotide sequence ID" value="NZ_JBFNQN010000002.1"/>
</dbReference>
<proteinExistence type="predicted"/>
<keyword evidence="2" id="KW-0472">Membrane</keyword>
<comment type="caution">
    <text evidence="3">The sequence shown here is derived from an EMBL/GenBank/DDBJ whole genome shotgun (WGS) entry which is preliminary data.</text>
</comment>
<keyword evidence="2" id="KW-0812">Transmembrane</keyword>
<feature type="compositionally biased region" description="Basic and acidic residues" evidence="1">
    <location>
        <begin position="12"/>
        <end position="21"/>
    </location>
</feature>
<gene>
    <name evidence="3" type="ORF">AB1207_02760</name>
</gene>
<dbReference type="Proteomes" id="UP001555826">
    <property type="component" value="Unassembled WGS sequence"/>
</dbReference>
<evidence type="ECO:0000313" key="3">
    <source>
        <dbReference type="EMBL" id="MEW9263656.1"/>
    </source>
</evidence>
<protein>
    <submittedName>
        <fullName evidence="3">Uncharacterized protein</fullName>
    </submittedName>
</protein>